<name>M2T9M2_COCSN</name>
<dbReference type="EMBL" id="KB445641">
    <property type="protein sequence ID" value="EMD65602.1"/>
    <property type="molecule type" value="Genomic_DNA"/>
</dbReference>
<dbReference type="OrthoDB" id="3683310at2759"/>
<evidence type="ECO:0000313" key="2">
    <source>
        <dbReference type="Proteomes" id="UP000016934"/>
    </source>
</evidence>
<accession>M2T9M2</accession>
<dbReference type="RefSeq" id="XP_007698701.1">
    <property type="nucleotide sequence ID" value="XM_007700511.1"/>
</dbReference>
<evidence type="ECO:0000313" key="1">
    <source>
        <dbReference type="EMBL" id="EMD65602.1"/>
    </source>
</evidence>
<reference evidence="1 2" key="1">
    <citation type="journal article" date="2012" name="PLoS Pathog.">
        <title>Diverse lifestyles and strategies of plant pathogenesis encoded in the genomes of eighteen Dothideomycetes fungi.</title>
        <authorList>
            <person name="Ohm R.A."/>
            <person name="Feau N."/>
            <person name="Henrissat B."/>
            <person name="Schoch C.L."/>
            <person name="Horwitz B.A."/>
            <person name="Barry K.W."/>
            <person name="Condon B.J."/>
            <person name="Copeland A.C."/>
            <person name="Dhillon B."/>
            <person name="Glaser F."/>
            <person name="Hesse C.N."/>
            <person name="Kosti I."/>
            <person name="LaButti K."/>
            <person name="Lindquist E.A."/>
            <person name="Lucas S."/>
            <person name="Salamov A.A."/>
            <person name="Bradshaw R.E."/>
            <person name="Ciuffetti L."/>
            <person name="Hamelin R.C."/>
            <person name="Kema G.H.J."/>
            <person name="Lawrence C."/>
            <person name="Scott J.A."/>
            <person name="Spatafora J.W."/>
            <person name="Turgeon B.G."/>
            <person name="de Wit P.J.G.M."/>
            <person name="Zhong S."/>
            <person name="Goodwin S.B."/>
            <person name="Grigoriev I.V."/>
        </authorList>
    </citation>
    <scope>NUCLEOTIDE SEQUENCE [LARGE SCALE GENOMIC DNA]</scope>
    <source>
        <strain evidence="2">ND90Pr / ATCC 201652</strain>
    </source>
</reference>
<sequence length="93" mass="10623">MHGWHMGQACSAWQRRIVIWGPTVSWSVGSSPQSPTDSTGRARMVRQLVASMPQAQRRRMLAYYSFDNRLYTKRTIAGAGKSCRTYSRVCRLI</sequence>
<dbReference type="HOGENOM" id="CLU_190847_0_0_1"/>
<dbReference type="AlphaFoldDB" id="M2T9M2"/>
<dbReference type="KEGG" id="bsc:COCSADRAFT_307638"/>
<gene>
    <name evidence="1" type="ORF">COCSADRAFT_307638</name>
</gene>
<dbReference type="GeneID" id="19136308"/>
<proteinExistence type="predicted"/>
<organism evidence="1 2">
    <name type="scientific">Cochliobolus sativus (strain ND90Pr / ATCC 201652)</name>
    <name type="common">Common root rot and spot blotch fungus</name>
    <name type="synonym">Bipolaris sorokiniana</name>
    <dbReference type="NCBI Taxonomy" id="665912"/>
    <lineage>
        <taxon>Eukaryota</taxon>
        <taxon>Fungi</taxon>
        <taxon>Dikarya</taxon>
        <taxon>Ascomycota</taxon>
        <taxon>Pezizomycotina</taxon>
        <taxon>Dothideomycetes</taxon>
        <taxon>Pleosporomycetidae</taxon>
        <taxon>Pleosporales</taxon>
        <taxon>Pleosporineae</taxon>
        <taxon>Pleosporaceae</taxon>
        <taxon>Bipolaris</taxon>
    </lineage>
</organism>
<reference evidence="2" key="2">
    <citation type="journal article" date="2013" name="PLoS Genet.">
        <title>Comparative genome structure, secondary metabolite, and effector coding capacity across Cochliobolus pathogens.</title>
        <authorList>
            <person name="Condon B.J."/>
            <person name="Leng Y."/>
            <person name="Wu D."/>
            <person name="Bushley K.E."/>
            <person name="Ohm R.A."/>
            <person name="Otillar R."/>
            <person name="Martin J."/>
            <person name="Schackwitz W."/>
            <person name="Grimwood J."/>
            <person name="MohdZainudin N."/>
            <person name="Xue C."/>
            <person name="Wang R."/>
            <person name="Manning V.A."/>
            <person name="Dhillon B."/>
            <person name="Tu Z.J."/>
            <person name="Steffenson B.J."/>
            <person name="Salamov A."/>
            <person name="Sun H."/>
            <person name="Lowry S."/>
            <person name="LaButti K."/>
            <person name="Han J."/>
            <person name="Copeland A."/>
            <person name="Lindquist E."/>
            <person name="Barry K."/>
            <person name="Schmutz J."/>
            <person name="Baker S.E."/>
            <person name="Ciuffetti L.M."/>
            <person name="Grigoriev I.V."/>
            <person name="Zhong S."/>
            <person name="Turgeon B.G."/>
        </authorList>
    </citation>
    <scope>NUCLEOTIDE SEQUENCE [LARGE SCALE GENOMIC DNA]</scope>
    <source>
        <strain evidence="2">ND90Pr / ATCC 201652</strain>
    </source>
</reference>
<dbReference type="Proteomes" id="UP000016934">
    <property type="component" value="Unassembled WGS sequence"/>
</dbReference>
<dbReference type="OMA" id="YTKRTIA"/>
<protein>
    <submittedName>
        <fullName evidence="1">Uncharacterized protein</fullName>
    </submittedName>
</protein>
<keyword evidence="2" id="KW-1185">Reference proteome</keyword>